<dbReference type="InParanoid" id="K0IGJ3"/>
<dbReference type="HOGENOM" id="CLU_1590796_0_0_2"/>
<keyword evidence="3" id="KW-1185">Reference proteome</keyword>
<evidence type="ECO:0000256" key="1">
    <source>
        <dbReference type="SAM" id="Phobius"/>
    </source>
</evidence>
<dbReference type="RefSeq" id="WP_015018494.1">
    <property type="nucleotide sequence ID" value="NC_018719.1"/>
</dbReference>
<dbReference type="Proteomes" id="UP000008037">
    <property type="component" value="Chromosome"/>
</dbReference>
<name>K0IGJ3_NITGG</name>
<protein>
    <submittedName>
        <fullName evidence="2">Putative flagellar protein FlaF</fullName>
    </submittedName>
</protein>
<organism evidence="2 3">
    <name type="scientific">Nitrososphaera gargensis (strain Ga9.2)</name>
    <dbReference type="NCBI Taxonomy" id="1237085"/>
    <lineage>
        <taxon>Archaea</taxon>
        <taxon>Nitrososphaerota</taxon>
        <taxon>Nitrososphaeria</taxon>
        <taxon>Nitrososphaerales</taxon>
        <taxon>Nitrososphaeraceae</taxon>
        <taxon>Nitrososphaera</taxon>
    </lineage>
</organism>
<keyword evidence="2" id="KW-0966">Cell projection</keyword>
<keyword evidence="1" id="KW-0472">Membrane</keyword>
<reference evidence="2 3" key="1">
    <citation type="journal article" date="2012" name="Environ. Microbiol.">
        <title>The genome of the ammonia-oxidizing Candidatus Nitrososphaera gargensis: insights into metabolic versatility and environmental adaptations.</title>
        <authorList>
            <person name="Spang A."/>
            <person name="Poehlein A."/>
            <person name="Offre P."/>
            <person name="Zumbragel S."/>
            <person name="Haider S."/>
            <person name="Rychlik N."/>
            <person name="Nowka B."/>
            <person name="Schmeisser C."/>
            <person name="Lebedeva E.V."/>
            <person name="Rattei T."/>
            <person name="Bohm C."/>
            <person name="Schmid M."/>
            <person name="Galushko A."/>
            <person name="Hatzenpichler R."/>
            <person name="Weinmaier T."/>
            <person name="Daniel R."/>
            <person name="Schleper C."/>
            <person name="Spieck E."/>
            <person name="Streit W."/>
            <person name="Wagner M."/>
        </authorList>
    </citation>
    <scope>NUCLEOTIDE SEQUENCE [LARGE SCALE GENOMIC DNA]</scope>
    <source>
        <strain evidence="3">Ga9.2</strain>
    </source>
</reference>
<proteinExistence type="predicted"/>
<feature type="transmembrane region" description="Helical" evidence="1">
    <location>
        <begin position="6"/>
        <end position="28"/>
    </location>
</feature>
<keyword evidence="2" id="KW-0969">Cilium</keyword>
<keyword evidence="2" id="KW-0282">Flagellum</keyword>
<evidence type="ECO:0000313" key="3">
    <source>
        <dbReference type="Proteomes" id="UP000008037"/>
    </source>
</evidence>
<sequence>MGFSAAISGGIMMTMIIVVLIMAIPAVINANITTSRAYSERAQLDSEYIKTSIQITDLQALPDTDIVNVTLSNDGSSKLWNYQKFNVLVTYDYIPDPLASPQRITENLDYAGITQIVSAAGSWSITGFIDDNIDPQILNPEESLTIRGRLNHDIAISAELVAVTISTDNGVIVSKAVIL</sequence>
<dbReference type="KEGG" id="nga:Ngar_c10110"/>
<dbReference type="EMBL" id="CP002408">
    <property type="protein sequence ID" value="AFU57953.1"/>
    <property type="molecule type" value="Genomic_DNA"/>
</dbReference>
<dbReference type="AlphaFoldDB" id="K0IGJ3"/>
<dbReference type="OrthoDB" id="9682at2157"/>
<keyword evidence="1" id="KW-0812">Transmembrane</keyword>
<dbReference type="STRING" id="1237085.Ngar_c10110"/>
<dbReference type="GeneID" id="13795406"/>
<evidence type="ECO:0000313" key="2">
    <source>
        <dbReference type="EMBL" id="AFU57953.1"/>
    </source>
</evidence>
<gene>
    <name evidence="2" type="primary">flaF</name>
    <name evidence="2" type="ordered locus">Ngar_c10110</name>
</gene>
<keyword evidence="1" id="KW-1133">Transmembrane helix</keyword>
<accession>K0IGJ3</accession>